<dbReference type="EMBL" id="JAVIGA010000060">
    <property type="protein sequence ID" value="MDQ9130321.1"/>
    <property type="molecule type" value="Genomic_DNA"/>
</dbReference>
<sequence>MKQVILLLKGEAPQVVNVGDDLNSLSWTLPNGKEVDMCIELANIRSPSGEITSYLVATNNENITPDDIRDAAALITE</sequence>
<evidence type="ECO:0000313" key="2">
    <source>
        <dbReference type="Proteomes" id="UP001224622"/>
    </source>
</evidence>
<evidence type="ECO:0000313" key="1">
    <source>
        <dbReference type="EMBL" id="MDQ9130321.1"/>
    </source>
</evidence>
<gene>
    <name evidence="1" type="ORF">RDT67_28350</name>
</gene>
<protein>
    <submittedName>
        <fullName evidence="1">Uncharacterized protein</fullName>
    </submittedName>
</protein>
<proteinExistence type="predicted"/>
<organism evidence="1 2">
    <name type="scientific">Serratia fonticola</name>
    <dbReference type="NCBI Taxonomy" id="47917"/>
    <lineage>
        <taxon>Bacteria</taxon>
        <taxon>Pseudomonadati</taxon>
        <taxon>Pseudomonadota</taxon>
        <taxon>Gammaproteobacteria</taxon>
        <taxon>Enterobacterales</taxon>
        <taxon>Yersiniaceae</taxon>
        <taxon>Serratia</taxon>
    </lineage>
</organism>
<dbReference type="Proteomes" id="UP001224622">
    <property type="component" value="Unassembled WGS sequence"/>
</dbReference>
<dbReference type="RefSeq" id="WP_309048679.1">
    <property type="nucleotide sequence ID" value="NZ_JAVIGA010000060.1"/>
</dbReference>
<comment type="caution">
    <text evidence="1">The sequence shown here is derived from an EMBL/GenBank/DDBJ whole genome shotgun (WGS) entry which is preliminary data.</text>
</comment>
<accession>A0AAJ1YIM4</accession>
<dbReference type="AlphaFoldDB" id="A0AAJ1YIM4"/>
<reference evidence="1" key="1">
    <citation type="submission" date="2023-08" db="EMBL/GenBank/DDBJ databases">
        <title>The Comparative Genomic Analysis of Yersiniaceae from Polar Regions.</title>
        <authorList>
            <person name="Goncharov A."/>
            <person name="Aslanov B."/>
            <person name="Kolodzhieva V."/>
            <person name="Azarov D."/>
            <person name="Mochov A."/>
            <person name="Lebedeva E."/>
        </authorList>
    </citation>
    <scope>NUCLEOTIDE SEQUENCE</scope>
    <source>
        <strain evidence="1">Vf</strain>
    </source>
</reference>
<name>A0AAJ1YIM4_SERFO</name>